<dbReference type="Proteomes" id="UP000003438">
    <property type="component" value="Unassembled WGS sequence"/>
</dbReference>
<keyword evidence="3" id="KW-1185">Reference proteome</keyword>
<sequence>MERVENYPLSTTNRVKSSTFPHYDTFSLPSQETKSKPAAPKKFAASGIFTDV</sequence>
<reference evidence="2" key="1">
    <citation type="submission" date="2009-12" db="EMBL/GenBank/DDBJ databases">
        <authorList>
            <person name="Weinstock G."/>
            <person name="Sodergren E."/>
            <person name="Clifton S."/>
            <person name="Fulton L."/>
            <person name="Fulton B."/>
            <person name="Courtney L."/>
            <person name="Fronick C."/>
            <person name="Harrison M."/>
            <person name="Strong C."/>
            <person name="Farmer C."/>
            <person name="Delahaunty K."/>
            <person name="Markovic C."/>
            <person name="Hall O."/>
            <person name="Minx P."/>
            <person name="Tomlinson C."/>
            <person name="Mitreva M."/>
            <person name="Nelson J."/>
            <person name="Hou S."/>
            <person name="Wollam A."/>
            <person name="Pepin K.H."/>
            <person name="Johnson M."/>
            <person name="Bhonagiri V."/>
            <person name="Nash W.E."/>
            <person name="Warren W."/>
            <person name="Chinwalla A."/>
            <person name="Mardis E.R."/>
            <person name="Wilson R.K."/>
        </authorList>
    </citation>
    <scope>NUCLEOTIDE SEQUENCE [LARGE SCALE GENOMIC DNA]</scope>
    <source>
        <strain evidence="2">DSM 15176</strain>
    </source>
</reference>
<gene>
    <name evidence="2" type="ORF">SUBVAR_05614</name>
</gene>
<feature type="region of interest" description="Disordered" evidence="1">
    <location>
        <begin position="27"/>
        <end position="52"/>
    </location>
</feature>
<feature type="compositionally biased region" description="Low complexity" evidence="1">
    <location>
        <begin position="36"/>
        <end position="46"/>
    </location>
</feature>
<evidence type="ECO:0000313" key="2">
    <source>
        <dbReference type="EMBL" id="EFB75836.1"/>
    </source>
</evidence>
<dbReference type="STRING" id="411471.SUBVAR_05614"/>
<evidence type="ECO:0000256" key="1">
    <source>
        <dbReference type="SAM" id="MobiDB-lite"/>
    </source>
</evidence>
<protein>
    <submittedName>
        <fullName evidence="2">Uncharacterized protein</fullName>
    </submittedName>
</protein>
<organism evidence="2 3">
    <name type="scientific">Subdoligranulum variabile DSM 15176</name>
    <dbReference type="NCBI Taxonomy" id="411471"/>
    <lineage>
        <taxon>Bacteria</taxon>
        <taxon>Bacillati</taxon>
        <taxon>Bacillota</taxon>
        <taxon>Clostridia</taxon>
        <taxon>Eubacteriales</taxon>
        <taxon>Oscillospiraceae</taxon>
        <taxon>Subdoligranulum</taxon>
    </lineage>
</organism>
<dbReference type="HOGENOM" id="CLU_3085467_0_0_9"/>
<dbReference type="EMBL" id="ACBY02000023">
    <property type="protein sequence ID" value="EFB75836.1"/>
    <property type="molecule type" value="Genomic_DNA"/>
</dbReference>
<evidence type="ECO:0000313" key="3">
    <source>
        <dbReference type="Proteomes" id="UP000003438"/>
    </source>
</evidence>
<proteinExistence type="predicted"/>
<name>D1PMQ1_9FIRM</name>
<accession>D1PMQ1</accession>
<dbReference type="AlphaFoldDB" id="D1PMQ1"/>
<comment type="caution">
    <text evidence="2">The sequence shown here is derived from an EMBL/GenBank/DDBJ whole genome shotgun (WGS) entry which is preliminary data.</text>
</comment>